<evidence type="ECO:0000313" key="1">
    <source>
        <dbReference type="EMBL" id="CAD6492489.1"/>
    </source>
</evidence>
<organism evidence="1 2">
    <name type="scientific">Candidatus Argoarchaeum ethanivorans</name>
    <dbReference type="NCBI Taxonomy" id="2608793"/>
    <lineage>
        <taxon>Archaea</taxon>
        <taxon>Methanobacteriati</taxon>
        <taxon>Methanobacteriota</taxon>
        <taxon>Stenosarchaea group</taxon>
        <taxon>Methanomicrobia</taxon>
        <taxon>Methanosarcinales</taxon>
        <taxon>Methanosarcinales incertae sedis</taxon>
        <taxon>GOM Arc I cluster</taxon>
        <taxon>Candidatus Argoarchaeum</taxon>
    </lineage>
</organism>
<sequence length="87" mass="10174">MVTIDVSKMDLISVRSVLSAESDLLNLKIKKYENRLAGYEKKYGMKTRAFMKLFEDGEMGDDEIWFHWSSDFETLELLKNKNEDSVT</sequence>
<protein>
    <submittedName>
        <fullName evidence="1">Uncharacterized protein</fullName>
    </submittedName>
</protein>
<comment type="caution">
    <text evidence="1">The sequence shown here is derived from an EMBL/GenBank/DDBJ whole genome shotgun (WGS) entry which is preliminary data.</text>
</comment>
<accession>A0A811TAK4</accession>
<gene>
    <name evidence="1" type="ORF">DIAAKJNI_00311</name>
</gene>
<evidence type="ECO:0000313" key="2">
    <source>
        <dbReference type="Proteomes" id="UP000639006"/>
    </source>
</evidence>
<dbReference type="AlphaFoldDB" id="A0A811TAK4"/>
<name>A0A811TAK4_9EURY</name>
<dbReference type="EMBL" id="CAJHIQ010000013">
    <property type="protein sequence ID" value="CAD6492489.1"/>
    <property type="molecule type" value="Genomic_DNA"/>
</dbReference>
<dbReference type="Proteomes" id="UP000639006">
    <property type="component" value="Unassembled WGS sequence"/>
</dbReference>
<reference evidence="1" key="1">
    <citation type="submission" date="2020-10" db="EMBL/GenBank/DDBJ databases">
        <authorList>
            <person name="Hahn C.J."/>
            <person name="Laso-Perez R."/>
            <person name="Vulcano F."/>
            <person name="Vaziourakis K.-M."/>
            <person name="Stokke R."/>
            <person name="Steen I.H."/>
            <person name="Teske A."/>
            <person name="Boetius A."/>
            <person name="Liebeke M."/>
            <person name="Amann R."/>
            <person name="Knittel K."/>
        </authorList>
    </citation>
    <scope>NUCLEOTIDE SEQUENCE</scope>
    <source>
        <strain evidence="1">Gfbio:e3339647-f889-4370-9287-4fb5cb688e4c:AG392M11_GoMArc1</strain>
    </source>
</reference>
<proteinExistence type="predicted"/>